<reference evidence="2 3" key="1">
    <citation type="journal article" date="2021" name="Elife">
        <title>Chloroplast acquisition without the gene transfer in kleptoplastic sea slugs, Plakobranchus ocellatus.</title>
        <authorList>
            <person name="Maeda T."/>
            <person name="Takahashi S."/>
            <person name="Yoshida T."/>
            <person name="Shimamura S."/>
            <person name="Takaki Y."/>
            <person name="Nagai Y."/>
            <person name="Toyoda A."/>
            <person name="Suzuki Y."/>
            <person name="Arimoto A."/>
            <person name="Ishii H."/>
            <person name="Satoh N."/>
            <person name="Nishiyama T."/>
            <person name="Hasebe M."/>
            <person name="Maruyama T."/>
            <person name="Minagawa J."/>
            <person name="Obokata J."/>
            <person name="Shigenobu S."/>
        </authorList>
    </citation>
    <scope>NUCLEOTIDE SEQUENCE [LARGE SCALE GENOMIC DNA]</scope>
</reference>
<evidence type="ECO:0000313" key="3">
    <source>
        <dbReference type="Proteomes" id="UP000735302"/>
    </source>
</evidence>
<comment type="caution">
    <text evidence="2">The sequence shown here is derived from an EMBL/GenBank/DDBJ whole genome shotgun (WGS) entry which is preliminary data.</text>
</comment>
<gene>
    <name evidence="2" type="ORF">PoB_000061900</name>
</gene>
<keyword evidence="3" id="KW-1185">Reference proteome</keyword>
<keyword evidence="1" id="KW-0472">Membrane</keyword>
<organism evidence="2 3">
    <name type="scientific">Plakobranchus ocellatus</name>
    <dbReference type="NCBI Taxonomy" id="259542"/>
    <lineage>
        <taxon>Eukaryota</taxon>
        <taxon>Metazoa</taxon>
        <taxon>Spiralia</taxon>
        <taxon>Lophotrochozoa</taxon>
        <taxon>Mollusca</taxon>
        <taxon>Gastropoda</taxon>
        <taxon>Heterobranchia</taxon>
        <taxon>Euthyneura</taxon>
        <taxon>Panpulmonata</taxon>
        <taxon>Sacoglossa</taxon>
        <taxon>Placobranchoidea</taxon>
        <taxon>Plakobranchidae</taxon>
        <taxon>Plakobranchus</taxon>
    </lineage>
</organism>
<evidence type="ECO:0000313" key="2">
    <source>
        <dbReference type="EMBL" id="GFN74113.1"/>
    </source>
</evidence>
<dbReference type="EMBL" id="BLXT01000055">
    <property type="protein sequence ID" value="GFN74113.1"/>
    <property type="molecule type" value="Genomic_DNA"/>
</dbReference>
<accession>A0AAV3XSM2</accession>
<dbReference type="AlphaFoldDB" id="A0AAV3XSM2"/>
<feature type="transmembrane region" description="Helical" evidence="1">
    <location>
        <begin position="30"/>
        <end position="51"/>
    </location>
</feature>
<name>A0AAV3XSM2_9GAST</name>
<keyword evidence="1" id="KW-0812">Transmembrane</keyword>
<proteinExistence type="predicted"/>
<keyword evidence="1" id="KW-1133">Transmembrane helix</keyword>
<evidence type="ECO:0000256" key="1">
    <source>
        <dbReference type="SAM" id="Phobius"/>
    </source>
</evidence>
<sequence>MGDHKKRTYLDVENIEKRVISEPQQSNISFIMHVLISTWMFLMASSVFVIGSPTSSFWRALADSQHASRLLERQSRSLLNNGMPCVTISYLN</sequence>
<protein>
    <submittedName>
        <fullName evidence="2">Uncharacterized protein</fullName>
    </submittedName>
</protein>
<feature type="non-terminal residue" evidence="2">
    <location>
        <position position="92"/>
    </location>
</feature>
<dbReference type="Proteomes" id="UP000735302">
    <property type="component" value="Unassembled WGS sequence"/>
</dbReference>